<reference evidence="2 3" key="1">
    <citation type="submission" date="2018-11" db="EMBL/GenBank/DDBJ databases">
        <title>Draft genome of Simplicispira Flexivirga sp. BO-16.</title>
        <authorList>
            <person name="Im W.T."/>
        </authorList>
    </citation>
    <scope>NUCLEOTIDE SEQUENCE [LARGE SCALE GENOMIC DNA]</scope>
    <source>
        <strain evidence="2 3">BO-16</strain>
    </source>
</reference>
<evidence type="ECO:0000313" key="2">
    <source>
        <dbReference type="EMBL" id="RNI23892.1"/>
    </source>
</evidence>
<keyword evidence="3" id="KW-1185">Reference proteome</keyword>
<keyword evidence="1" id="KW-0812">Transmembrane</keyword>
<dbReference type="RefSeq" id="WP_123270631.1">
    <property type="nucleotide sequence ID" value="NZ_RJJQ01000004.1"/>
</dbReference>
<dbReference type="Proteomes" id="UP000271678">
    <property type="component" value="Unassembled WGS sequence"/>
</dbReference>
<feature type="transmembrane region" description="Helical" evidence="1">
    <location>
        <begin position="44"/>
        <end position="63"/>
    </location>
</feature>
<proteinExistence type="predicted"/>
<keyword evidence="1" id="KW-1133">Transmembrane helix</keyword>
<feature type="transmembrane region" description="Helical" evidence="1">
    <location>
        <begin position="75"/>
        <end position="95"/>
    </location>
</feature>
<gene>
    <name evidence="2" type="ORF">EFY87_06385</name>
</gene>
<dbReference type="OrthoDB" id="4948328at2"/>
<evidence type="ECO:0000313" key="3">
    <source>
        <dbReference type="Proteomes" id="UP000271678"/>
    </source>
</evidence>
<sequence>MTLSDAEIAAMTENERRELIQRLMQPTDKLINVQRMTWVLRLRLTMMIGGCIVMLPWMVYLRLTLPGQYTAPDWQLTWLGFDCILVMLMALTAILGLLHRMAVMLTSFATGVLMLCDAWFDITTSNGHNRPSALLLATLIEIPVAAILISITFMKMHVIAARQWLTKSHIRVWRLRIHH</sequence>
<keyword evidence="1" id="KW-0472">Membrane</keyword>
<name>A0A3M9ME92_9MICO</name>
<organism evidence="2 3">
    <name type="scientific">Flexivirga caeni</name>
    <dbReference type="NCBI Taxonomy" id="2294115"/>
    <lineage>
        <taxon>Bacteria</taxon>
        <taxon>Bacillati</taxon>
        <taxon>Actinomycetota</taxon>
        <taxon>Actinomycetes</taxon>
        <taxon>Micrococcales</taxon>
        <taxon>Dermacoccaceae</taxon>
        <taxon>Flexivirga</taxon>
    </lineage>
</organism>
<protein>
    <submittedName>
        <fullName evidence="2">Uncharacterized protein</fullName>
    </submittedName>
</protein>
<dbReference type="AlphaFoldDB" id="A0A3M9ME92"/>
<evidence type="ECO:0000256" key="1">
    <source>
        <dbReference type="SAM" id="Phobius"/>
    </source>
</evidence>
<comment type="caution">
    <text evidence="2">The sequence shown here is derived from an EMBL/GenBank/DDBJ whole genome shotgun (WGS) entry which is preliminary data.</text>
</comment>
<feature type="transmembrane region" description="Helical" evidence="1">
    <location>
        <begin position="102"/>
        <end position="120"/>
    </location>
</feature>
<dbReference type="EMBL" id="RJJQ01000004">
    <property type="protein sequence ID" value="RNI23892.1"/>
    <property type="molecule type" value="Genomic_DNA"/>
</dbReference>
<accession>A0A3M9ME92</accession>
<feature type="transmembrane region" description="Helical" evidence="1">
    <location>
        <begin position="132"/>
        <end position="154"/>
    </location>
</feature>